<organism evidence="1">
    <name type="scientific">Solanum chacoense</name>
    <name type="common">Chaco potato</name>
    <dbReference type="NCBI Taxonomy" id="4108"/>
    <lineage>
        <taxon>Eukaryota</taxon>
        <taxon>Viridiplantae</taxon>
        <taxon>Streptophyta</taxon>
        <taxon>Embryophyta</taxon>
        <taxon>Tracheophyta</taxon>
        <taxon>Spermatophyta</taxon>
        <taxon>Magnoliopsida</taxon>
        <taxon>eudicotyledons</taxon>
        <taxon>Gunneridae</taxon>
        <taxon>Pentapetalae</taxon>
        <taxon>asterids</taxon>
        <taxon>lamiids</taxon>
        <taxon>Solanales</taxon>
        <taxon>Solanaceae</taxon>
        <taxon>Solanoideae</taxon>
        <taxon>Solaneae</taxon>
        <taxon>Solanum</taxon>
    </lineage>
</organism>
<protein>
    <submittedName>
        <fullName evidence="1">Putative ovule protein</fullName>
    </submittedName>
</protein>
<proteinExistence type="predicted"/>
<dbReference type="AlphaFoldDB" id="A0A0V0HSM7"/>
<reference evidence="1" key="1">
    <citation type="submission" date="2015-12" db="EMBL/GenBank/DDBJ databases">
        <title>Gene expression during late stages of embryo sac development: a critical building block for successful pollen-pistil interactions.</title>
        <authorList>
            <person name="Liu Y."/>
            <person name="Joly V."/>
            <person name="Sabar M."/>
            <person name="Matton D.P."/>
        </authorList>
    </citation>
    <scope>NUCLEOTIDE SEQUENCE</scope>
</reference>
<dbReference type="EMBL" id="GEDG01015446">
    <property type="protein sequence ID" value="JAP23459.1"/>
    <property type="molecule type" value="Transcribed_RNA"/>
</dbReference>
<sequence length="75" mass="8099">MNPYPPCQQLLVPVSFSFQKNGSGIIIDSSPPSRIQNDKVLKLSQADVEGSGLTSEKSCSTTSLVTSNTLLHRYS</sequence>
<name>A0A0V0HSM7_SOLCH</name>
<evidence type="ECO:0000313" key="1">
    <source>
        <dbReference type="EMBL" id="JAP22507.1"/>
    </source>
</evidence>
<accession>A0A0V0HSM7</accession>
<dbReference type="EMBL" id="GEDG01016494">
    <property type="protein sequence ID" value="JAP22507.1"/>
    <property type="molecule type" value="Transcribed_RNA"/>
</dbReference>